<dbReference type="EMBL" id="UZAH01027942">
    <property type="protein sequence ID" value="VDO96377.1"/>
    <property type="molecule type" value="Genomic_DNA"/>
</dbReference>
<protein>
    <submittedName>
        <fullName evidence="3">CCHC-type domain-containing protein</fullName>
    </submittedName>
</protein>
<evidence type="ECO:0000313" key="2">
    <source>
        <dbReference type="Proteomes" id="UP000050761"/>
    </source>
</evidence>
<accession>A0A3P8AHP6</accession>
<gene>
    <name evidence="1" type="ORF">HPBE_LOCUS13490</name>
</gene>
<dbReference type="OrthoDB" id="5896301at2759"/>
<sequence>MYDPTPLVQSTPPPVLECWFCRENHFSSSCRNVPRISDRIYIHMRNARCFRCGGHHLDHECEQPPKRCLECGLDDHHIAFCAHNRQAIRDLSNERWLRHKRRARRRAFIARRLKEEEEAWLRYHLYRLELEENGIC</sequence>
<proteinExistence type="predicted"/>
<reference evidence="1 2" key="1">
    <citation type="submission" date="2018-11" db="EMBL/GenBank/DDBJ databases">
        <authorList>
            <consortium name="Pathogen Informatics"/>
        </authorList>
    </citation>
    <scope>NUCLEOTIDE SEQUENCE [LARGE SCALE GENOMIC DNA]</scope>
</reference>
<reference evidence="3" key="2">
    <citation type="submission" date="2019-09" db="UniProtKB">
        <authorList>
            <consortium name="WormBaseParasite"/>
        </authorList>
    </citation>
    <scope>IDENTIFICATION</scope>
</reference>
<name>A0A183FY08_HELPZ</name>
<keyword evidence="2" id="KW-1185">Reference proteome</keyword>
<dbReference type="Proteomes" id="UP000050761">
    <property type="component" value="Unassembled WGS sequence"/>
</dbReference>
<dbReference type="AlphaFoldDB" id="A0A183FY08"/>
<evidence type="ECO:0000313" key="1">
    <source>
        <dbReference type="EMBL" id="VDO96377.1"/>
    </source>
</evidence>
<accession>A0A183FY08</accession>
<dbReference type="WBParaSite" id="HPBE_0001348901-mRNA-1">
    <property type="protein sequence ID" value="HPBE_0001348901-mRNA-1"/>
    <property type="gene ID" value="HPBE_0001348901"/>
</dbReference>
<evidence type="ECO:0000313" key="3">
    <source>
        <dbReference type="WBParaSite" id="HPBE_0001348901-mRNA-1"/>
    </source>
</evidence>
<organism evidence="2 3">
    <name type="scientific">Heligmosomoides polygyrus</name>
    <name type="common">Parasitic roundworm</name>
    <dbReference type="NCBI Taxonomy" id="6339"/>
    <lineage>
        <taxon>Eukaryota</taxon>
        <taxon>Metazoa</taxon>
        <taxon>Ecdysozoa</taxon>
        <taxon>Nematoda</taxon>
        <taxon>Chromadorea</taxon>
        <taxon>Rhabditida</taxon>
        <taxon>Rhabditina</taxon>
        <taxon>Rhabditomorpha</taxon>
        <taxon>Strongyloidea</taxon>
        <taxon>Heligmosomidae</taxon>
        <taxon>Heligmosomoides</taxon>
    </lineage>
</organism>